<dbReference type="Gene3D" id="3.20.20.80">
    <property type="entry name" value="Glycosidases"/>
    <property type="match status" value="1"/>
</dbReference>
<reference evidence="8 9" key="1">
    <citation type="submission" date="2014-04" db="EMBL/GenBank/DDBJ databases">
        <title>Whole genome of Muricauda olearia.</title>
        <authorList>
            <person name="Zhang X.-H."/>
            <person name="Tang K."/>
        </authorList>
    </citation>
    <scope>NUCLEOTIDE SEQUENCE [LARGE SCALE GENOMIC DNA]</scope>
    <source>
        <strain evidence="8 9">Th120</strain>
    </source>
</reference>
<comment type="caution">
    <text evidence="8">The sequence shown here is derived from an EMBL/GenBank/DDBJ whole genome shotgun (WGS) entry which is preliminary data.</text>
</comment>
<dbReference type="InterPro" id="IPR006102">
    <property type="entry name" value="Ig-like_GH2"/>
</dbReference>
<feature type="chain" id="PRO_5019574563" evidence="4">
    <location>
        <begin position="26"/>
        <end position="612"/>
    </location>
</feature>
<dbReference type="Proteomes" id="UP000290261">
    <property type="component" value="Unassembled WGS sequence"/>
</dbReference>
<evidence type="ECO:0000259" key="7">
    <source>
        <dbReference type="Pfam" id="PF02837"/>
    </source>
</evidence>
<dbReference type="EMBL" id="JJMP01000002">
    <property type="protein sequence ID" value="RYC52620.1"/>
    <property type="molecule type" value="Genomic_DNA"/>
</dbReference>
<dbReference type="GO" id="GO:0005975">
    <property type="term" value="P:carbohydrate metabolic process"/>
    <property type="evidence" value="ECO:0007669"/>
    <property type="project" value="InterPro"/>
</dbReference>
<keyword evidence="2" id="KW-0378">Hydrolase</keyword>
<dbReference type="Gene3D" id="2.60.40.10">
    <property type="entry name" value="Immunoglobulins"/>
    <property type="match status" value="1"/>
</dbReference>
<evidence type="ECO:0000259" key="6">
    <source>
        <dbReference type="Pfam" id="PF02836"/>
    </source>
</evidence>
<dbReference type="InterPro" id="IPR036156">
    <property type="entry name" value="Beta-gal/glucu_dom_sf"/>
</dbReference>
<evidence type="ECO:0000256" key="1">
    <source>
        <dbReference type="ARBA" id="ARBA00007401"/>
    </source>
</evidence>
<dbReference type="InterPro" id="IPR006104">
    <property type="entry name" value="Glyco_hydro_2_N"/>
</dbReference>
<dbReference type="GO" id="GO:0004553">
    <property type="term" value="F:hydrolase activity, hydrolyzing O-glycosyl compounds"/>
    <property type="evidence" value="ECO:0007669"/>
    <property type="project" value="InterPro"/>
</dbReference>
<comment type="similarity">
    <text evidence="1">Belongs to the glycosyl hydrolase 2 family.</text>
</comment>
<sequence>MIRTKTLVSGIFILCFLALSQFADAQESSSDLKTQWASQLNVDEPLPEYPRPQLKRDKWENLNGQWDYGITNQAVERPTTFDGKITVPFAVESSLSGVKKRVGDDEVVWYRTKFQVPASWKNQNVVLHFGAVDWEATVYVNGKLVGMHQGGYDPFSFDVTTTLSRSGWQELMVKVWDPSSDGTQPRGKQVTKPSGIWYTPVTGIWQTVWMEPVPQQSIQNIKITPDIDQGRLMVKTVGNGQLGDGYSVQLTALDGGTTVASAKGSVGQDVALNIKDAKLWSPDNPFLYDLKVALLRNGKKVDEVESYFGMRKISAVKDANGHMRMALNNQVLFQYGTLDQGWWPDGLYTAPSDEALAYDIKVTKKLGFNTIRKHVKVEPARWYYHCDRLGMLVWQDMPNGDKSADWRGPSGYDGREMERSAQSAHQYYKEWKAIMDANHNKPSIVMWVPFNEAWGQFNTVEVINWTMDYDPSRLVNGPSGGNFFAAGHTVDEHRYPGPSMPQRNLHAPDIINGRILLLGEFGGLGLPLEGHLWQKDKNWGYRNLTGRDELLSSYKDLLAKIPTLIKDGLSAAIYTQTTDVEGEVNGLMTYDRAIIKMDVDEVHKANSALYKN</sequence>
<keyword evidence="9" id="KW-1185">Reference proteome</keyword>
<dbReference type="SUPFAM" id="SSF49785">
    <property type="entry name" value="Galactose-binding domain-like"/>
    <property type="match status" value="1"/>
</dbReference>
<name>A0A444VPP7_9FLAO</name>
<evidence type="ECO:0000256" key="2">
    <source>
        <dbReference type="ARBA" id="ARBA00022801"/>
    </source>
</evidence>
<dbReference type="PANTHER" id="PTHR42732">
    <property type="entry name" value="BETA-GALACTOSIDASE"/>
    <property type="match status" value="1"/>
</dbReference>
<keyword evidence="4" id="KW-0732">Signal</keyword>
<dbReference type="SUPFAM" id="SSF51445">
    <property type="entry name" value="(Trans)glycosidases"/>
    <property type="match status" value="1"/>
</dbReference>
<dbReference type="RefSeq" id="WP_207211081.1">
    <property type="nucleotide sequence ID" value="NZ_ML142907.1"/>
</dbReference>
<dbReference type="Pfam" id="PF02837">
    <property type="entry name" value="Glyco_hydro_2_N"/>
    <property type="match status" value="1"/>
</dbReference>
<dbReference type="InterPro" id="IPR006103">
    <property type="entry name" value="Glyco_hydro_2_cat"/>
</dbReference>
<accession>A0A444VPP7</accession>
<dbReference type="AlphaFoldDB" id="A0A444VPP7"/>
<evidence type="ECO:0000259" key="5">
    <source>
        <dbReference type="Pfam" id="PF00703"/>
    </source>
</evidence>
<proteinExistence type="inferred from homology"/>
<feature type="domain" description="Glycosyl hydrolases family 2 sugar binding" evidence="7">
    <location>
        <begin position="106"/>
        <end position="196"/>
    </location>
</feature>
<feature type="domain" description="Glycoside hydrolase family 2 catalytic" evidence="6">
    <location>
        <begin position="354"/>
        <end position="476"/>
    </location>
</feature>
<keyword evidence="3" id="KW-0326">Glycosidase</keyword>
<evidence type="ECO:0000313" key="8">
    <source>
        <dbReference type="EMBL" id="RYC52620.1"/>
    </source>
</evidence>
<dbReference type="Pfam" id="PF00703">
    <property type="entry name" value="Glyco_hydro_2"/>
    <property type="match status" value="1"/>
</dbReference>
<dbReference type="InterPro" id="IPR051913">
    <property type="entry name" value="GH2_Domain-Containing"/>
</dbReference>
<dbReference type="Pfam" id="PF02836">
    <property type="entry name" value="Glyco_hydro_2_C"/>
    <property type="match status" value="1"/>
</dbReference>
<dbReference type="SUPFAM" id="SSF49303">
    <property type="entry name" value="beta-Galactosidase/glucuronidase domain"/>
    <property type="match status" value="1"/>
</dbReference>
<dbReference type="Gene3D" id="2.60.120.260">
    <property type="entry name" value="Galactose-binding domain-like"/>
    <property type="match status" value="1"/>
</dbReference>
<feature type="signal peptide" evidence="4">
    <location>
        <begin position="1"/>
        <end position="25"/>
    </location>
</feature>
<evidence type="ECO:0000256" key="4">
    <source>
        <dbReference type="SAM" id="SignalP"/>
    </source>
</evidence>
<gene>
    <name evidence="8" type="ORF">DN53_07800</name>
</gene>
<dbReference type="InterPro" id="IPR013783">
    <property type="entry name" value="Ig-like_fold"/>
</dbReference>
<dbReference type="PANTHER" id="PTHR42732:SF2">
    <property type="entry name" value="BETA-MANNOSIDASE"/>
    <property type="match status" value="1"/>
</dbReference>
<evidence type="ECO:0000256" key="3">
    <source>
        <dbReference type="ARBA" id="ARBA00023295"/>
    </source>
</evidence>
<protein>
    <submittedName>
        <fullName evidence="8">Beta-galactosidase</fullName>
    </submittedName>
</protein>
<evidence type="ECO:0000313" key="9">
    <source>
        <dbReference type="Proteomes" id="UP000290261"/>
    </source>
</evidence>
<feature type="domain" description="Glycoside hydrolase family 2 immunoglobulin-like beta-sandwich" evidence="5">
    <location>
        <begin position="217"/>
        <end position="311"/>
    </location>
</feature>
<organism evidence="8 9">
    <name type="scientific">Flagellimonas olearia</name>
    <dbReference type="NCBI Taxonomy" id="552546"/>
    <lineage>
        <taxon>Bacteria</taxon>
        <taxon>Pseudomonadati</taxon>
        <taxon>Bacteroidota</taxon>
        <taxon>Flavobacteriia</taxon>
        <taxon>Flavobacteriales</taxon>
        <taxon>Flavobacteriaceae</taxon>
        <taxon>Flagellimonas</taxon>
    </lineage>
</organism>
<dbReference type="InterPro" id="IPR017853">
    <property type="entry name" value="GH"/>
</dbReference>
<dbReference type="InterPro" id="IPR008979">
    <property type="entry name" value="Galactose-bd-like_sf"/>
</dbReference>